<evidence type="ECO:0000313" key="2">
    <source>
        <dbReference type="Ensembl" id="ENSMZEP00005000142.1"/>
    </source>
</evidence>
<dbReference type="InterPro" id="IPR057841">
    <property type="entry name" value="FN3_SORL1"/>
</dbReference>
<protein>
    <submittedName>
        <fullName evidence="2">Sortilin-related receptor-like</fullName>
    </submittedName>
</protein>
<evidence type="ECO:0000259" key="1">
    <source>
        <dbReference type="PROSITE" id="PS50853"/>
    </source>
</evidence>
<reference evidence="2 3" key="1">
    <citation type="journal article" date="2014" name="Nature">
        <title>The genomic substrate for adaptive radiation in African cichlid fish.</title>
        <authorList>
            <person name="Brawand D."/>
            <person name="Wagner C.E."/>
            <person name="Li Y.I."/>
            <person name="Malinsky M."/>
            <person name="Keller I."/>
            <person name="Fan S."/>
            <person name="Simakov O."/>
            <person name="Ng A.Y."/>
            <person name="Lim Z.W."/>
            <person name="Bezault E."/>
            <person name="Turner-Maier J."/>
            <person name="Johnson J."/>
            <person name="Alcazar R."/>
            <person name="Noh H.J."/>
            <person name="Russell P."/>
            <person name="Aken B."/>
            <person name="Alfoldi J."/>
            <person name="Amemiya C."/>
            <person name="Azzouzi N."/>
            <person name="Baroiller J.F."/>
            <person name="Barloy-Hubler F."/>
            <person name="Berlin A."/>
            <person name="Bloomquist R."/>
            <person name="Carleton K.L."/>
            <person name="Conte M.A."/>
            <person name="D'Cotta H."/>
            <person name="Eshel O."/>
            <person name="Gaffney L."/>
            <person name="Galibert F."/>
            <person name="Gante H.F."/>
            <person name="Gnerre S."/>
            <person name="Greuter L."/>
            <person name="Guyon R."/>
            <person name="Haddad N.S."/>
            <person name="Haerty W."/>
            <person name="Harris R.M."/>
            <person name="Hofmann H.A."/>
            <person name="Hourlier T."/>
            <person name="Hulata G."/>
            <person name="Jaffe D.B."/>
            <person name="Lara M."/>
            <person name="Lee A.P."/>
            <person name="MacCallum I."/>
            <person name="Mwaiko S."/>
            <person name="Nikaido M."/>
            <person name="Nishihara H."/>
            <person name="Ozouf-Costaz C."/>
            <person name="Penman D.J."/>
            <person name="Przybylski D."/>
            <person name="Rakotomanga M."/>
            <person name="Renn S.C.P."/>
            <person name="Ribeiro F.J."/>
            <person name="Ron M."/>
            <person name="Salzburger W."/>
            <person name="Sanchez-Pulido L."/>
            <person name="Santos M.E."/>
            <person name="Searle S."/>
            <person name="Sharpe T."/>
            <person name="Swofford R."/>
            <person name="Tan F.J."/>
            <person name="Williams L."/>
            <person name="Young S."/>
            <person name="Yin S."/>
            <person name="Okada N."/>
            <person name="Kocher T.D."/>
            <person name="Miska E.A."/>
            <person name="Lander E.S."/>
            <person name="Venkatesh B."/>
            <person name="Fernald R.D."/>
            <person name="Meyer A."/>
            <person name="Ponting C.P."/>
            <person name="Streelman J.T."/>
            <person name="Lindblad-Toh K."/>
            <person name="Seehausen O."/>
            <person name="Di Palma F."/>
        </authorList>
    </citation>
    <scope>NUCLEOTIDE SEQUENCE</scope>
</reference>
<dbReference type="SUPFAM" id="SSF49265">
    <property type="entry name" value="Fibronectin type III"/>
    <property type="match status" value="1"/>
</dbReference>
<organism evidence="2 3">
    <name type="scientific">Maylandia zebra</name>
    <name type="common">zebra mbuna</name>
    <dbReference type="NCBI Taxonomy" id="106582"/>
    <lineage>
        <taxon>Eukaryota</taxon>
        <taxon>Metazoa</taxon>
        <taxon>Chordata</taxon>
        <taxon>Craniata</taxon>
        <taxon>Vertebrata</taxon>
        <taxon>Euteleostomi</taxon>
        <taxon>Actinopterygii</taxon>
        <taxon>Neopterygii</taxon>
        <taxon>Teleostei</taxon>
        <taxon>Neoteleostei</taxon>
        <taxon>Acanthomorphata</taxon>
        <taxon>Ovalentaria</taxon>
        <taxon>Cichlomorphae</taxon>
        <taxon>Cichliformes</taxon>
        <taxon>Cichlidae</taxon>
        <taxon>African cichlids</taxon>
        <taxon>Pseudocrenilabrinae</taxon>
        <taxon>Haplochromini</taxon>
        <taxon>Maylandia</taxon>
        <taxon>Maylandia zebra complex</taxon>
    </lineage>
</organism>
<keyword evidence="3" id="KW-1185">Reference proteome</keyword>
<dbReference type="CDD" id="cd00063">
    <property type="entry name" value="FN3"/>
    <property type="match status" value="1"/>
</dbReference>
<proteinExistence type="predicted"/>
<feature type="domain" description="Fibronectin type-III" evidence="1">
    <location>
        <begin position="99"/>
        <end position="194"/>
    </location>
</feature>
<dbReference type="GeneTree" id="ENSGT01030000234563"/>
<dbReference type="SMART" id="SM00060">
    <property type="entry name" value="FN3"/>
    <property type="match status" value="2"/>
</dbReference>
<dbReference type="Ensembl" id="ENSMZET00005000182.1">
    <property type="protein sequence ID" value="ENSMZEP00005000142.1"/>
    <property type="gene ID" value="ENSMZEG00005000073.1"/>
</dbReference>
<dbReference type="InterPro" id="IPR003961">
    <property type="entry name" value="FN3_dom"/>
</dbReference>
<dbReference type="Pfam" id="PF00041">
    <property type="entry name" value="fn3"/>
    <property type="match status" value="1"/>
</dbReference>
<dbReference type="AlphaFoldDB" id="A0A3P9ARW2"/>
<accession>A0A3P9ARW2</accession>
<dbReference type="Gene3D" id="2.60.40.10">
    <property type="entry name" value="Immunoglobulins"/>
    <property type="match status" value="1"/>
</dbReference>
<dbReference type="InterPro" id="IPR036116">
    <property type="entry name" value="FN3_sf"/>
</dbReference>
<name>A0A3P9ARW2_9CICH</name>
<evidence type="ECO:0000313" key="3">
    <source>
        <dbReference type="Proteomes" id="UP000265160"/>
    </source>
</evidence>
<dbReference type="Pfam" id="PF25814">
    <property type="entry name" value="fn3_SORL1"/>
    <property type="match status" value="1"/>
</dbReference>
<dbReference type="PROSITE" id="PS50853">
    <property type="entry name" value="FN3"/>
    <property type="match status" value="1"/>
</dbReference>
<reference evidence="2" key="3">
    <citation type="submission" date="2025-09" db="UniProtKB">
        <authorList>
            <consortium name="Ensembl"/>
        </authorList>
    </citation>
    <scope>IDENTIFICATION</scope>
</reference>
<dbReference type="InterPro" id="IPR013783">
    <property type="entry name" value="Ig-like_fold"/>
</dbReference>
<dbReference type="Proteomes" id="UP000265160">
    <property type="component" value="LG14"/>
</dbReference>
<dbReference type="FunFam" id="2.60.40.10:FF:000404">
    <property type="entry name" value="Sortilin related receptor 1"/>
    <property type="match status" value="1"/>
</dbReference>
<sequence length="237" mass="27196">MRWLCQQPERPLLKAKAVNQTAVECSWTVSGSPVYGVFYATSFLDFYLSPRQVRTPSVGLTVTVDSDEQFLFLVRVVAPFLGPPSDYAVVKMIPNEKLPPRNLHRVRVDKTQATLKWQPPYDSPSKPLTYAIHMRDVIRKVERDYKLTTQNNTVEYVLKGLEPGGRYSISVRLRNMSKEASFTLSTVPLAAPEALKFLTEKDHIYLFWKSLAVREKGFNESRVRYLQLTTAFETKCQ</sequence>
<reference evidence="2" key="2">
    <citation type="submission" date="2025-08" db="UniProtKB">
        <authorList>
            <consortium name="Ensembl"/>
        </authorList>
    </citation>
    <scope>IDENTIFICATION</scope>
</reference>